<reference evidence="1" key="2">
    <citation type="submission" date="2021-09" db="EMBL/GenBank/DDBJ databases">
        <authorList>
            <person name="Jia N."/>
            <person name="Wang J."/>
            <person name="Shi W."/>
            <person name="Du L."/>
            <person name="Sun Y."/>
            <person name="Zhan W."/>
            <person name="Jiang J."/>
            <person name="Wang Q."/>
            <person name="Zhang B."/>
            <person name="Ji P."/>
            <person name="Sakyi L.B."/>
            <person name="Cui X."/>
            <person name="Yuan T."/>
            <person name="Jiang B."/>
            <person name="Yang W."/>
            <person name="Lam T.T.-Y."/>
            <person name="Chang Q."/>
            <person name="Ding S."/>
            <person name="Wang X."/>
            <person name="Zhu J."/>
            <person name="Ruan X."/>
            <person name="Zhao L."/>
            <person name="Wei J."/>
            <person name="Que T."/>
            <person name="Du C."/>
            <person name="Cheng J."/>
            <person name="Dai P."/>
            <person name="Han X."/>
            <person name="Huang E."/>
            <person name="Gao Y."/>
            <person name="Liu J."/>
            <person name="Shao H."/>
            <person name="Ye R."/>
            <person name="Li L."/>
            <person name="Wei W."/>
            <person name="Wang X."/>
            <person name="Wang C."/>
            <person name="Huo Q."/>
            <person name="Li W."/>
            <person name="Guo W."/>
            <person name="Chen H."/>
            <person name="Chen S."/>
            <person name="Zhou L."/>
            <person name="Zhou L."/>
            <person name="Ni X."/>
            <person name="Tian J."/>
            <person name="Zhou Y."/>
            <person name="Sheng Y."/>
            <person name="Liu T."/>
            <person name="Pan Y."/>
            <person name="Xia L."/>
            <person name="Li J."/>
            <person name="Zhao F."/>
            <person name="Cao W."/>
        </authorList>
    </citation>
    <scope>NUCLEOTIDE SEQUENCE</scope>
    <source>
        <strain evidence="1">Rsan-2018</strain>
        <tissue evidence="1">Larvae</tissue>
    </source>
</reference>
<sequence length="158" mass="17165">MASYHHVTSTDEEPHHDLCPEDALLPIYERLLQASLLQRCLGAKTQNASEAFHSVLWSLMPKEQHASLIAVETALHDAVLRYNAGCYRATQELASSVGLTPGHLAIQRAAEKDSVLEATSQDGLKAGIQLPIQFIPPAAGSTLVEEVTLLIVPCTQHH</sequence>
<dbReference type="EMBL" id="JABSTV010001247">
    <property type="protein sequence ID" value="KAH7971993.1"/>
    <property type="molecule type" value="Genomic_DNA"/>
</dbReference>
<evidence type="ECO:0000313" key="2">
    <source>
        <dbReference type="Proteomes" id="UP000821837"/>
    </source>
</evidence>
<proteinExistence type="predicted"/>
<accession>A0A9D4QAC6</accession>
<organism evidence="1 2">
    <name type="scientific">Rhipicephalus sanguineus</name>
    <name type="common">Brown dog tick</name>
    <name type="synonym">Ixodes sanguineus</name>
    <dbReference type="NCBI Taxonomy" id="34632"/>
    <lineage>
        <taxon>Eukaryota</taxon>
        <taxon>Metazoa</taxon>
        <taxon>Ecdysozoa</taxon>
        <taxon>Arthropoda</taxon>
        <taxon>Chelicerata</taxon>
        <taxon>Arachnida</taxon>
        <taxon>Acari</taxon>
        <taxon>Parasitiformes</taxon>
        <taxon>Ixodida</taxon>
        <taxon>Ixodoidea</taxon>
        <taxon>Ixodidae</taxon>
        <taxon>Rhipicephalinae</taxon>
        <taxon>Rhipicephalus</taxon>
        <taxon>Rhipicephalus</taxon>
    </lineage>
</organism>
<comment type="caution">
    <text evidence="1">The sequence shown here is derived from an EMBL/GenBank/DDBJ whole genome shotgun (WGS) entry which is preliminary data.</text>
</comment>
<dbReference type="Proteomes" id="UP000821837">
    <property type="component" value="Chromosome 11"/>
</dbReference>
<name>A0A9D4QAC6_RHISA</name>
<protein>
    <submittedName>
        <fullName evidence="1">Uncharacterized protein</fullName>
    </submittedName>
</protein>
<keyword evidence="2" id="KW-1185">Reference proteome</keyword>
<evidence type="ECO:0000313" key="1">
    <source>
        <dbReference type="EMBL" id="KAH7971993.1"/>
    </source>
</evidence>
<gene>
    <name evidence="1" type="ORF">HPB52_004756</name>
</gene>
<dbReference type="AlphaFoldDB" id="A0A9D4QAC6"/>
<reference evidence="1" key="1">
    <citation type="journal article" date="2020" name="Cell">
        <title>Large-Scale Comparative Analyses of Tick Genomes Elucidate Their Genetic Diversity and Vector Capacities.</title>
        <authorList>
            <consortium name="Tick Genome and Microbiome Consortium (TIGMIC)"/>
            <person name="Jia N."/>
            <person name="Wang J."/>
            <person name="Shi W."/>
            <person name="Du L."/>
            <person name="Sun Y."/>
            <person name="Zhan W."/>
            <person name="Jiang J.F."/>
            <person name="Wang Q."/>
            <person name="Zhang B."/>
            <person name="Ji P."/>
            <person name="Bell-Sakyi L."/>
            <person name="Cui X.M."/>
            <person name="Yuan T.T."/>
            <person name="Jiang B.G."/>
            <person name="Yang W.F."/>
            <person name="Lam T.T."/>
            <person name="Chang Q.C."/>
            <person name="Ding S.J."/>
            <person name="Wang X.J."/>
            <person name="Zhu J.G."/>
            <person name="Ruan X.D."/>
            <person name="Zhao L."/>
            <person name="Wei J.T."/>
            <person name="Ye R.Z."/>
            <person name="Que T.C."/>
            <person name="Du C.H."/>
            <person name="Zhou Y.H."/>
            <person name="Cheng J.X."/>
            <person name="Dai P.F."/>
            <person name="Guo W.B."/>
            <person name="Han X.H."/>
            <person name="Huang E.J."/>
            <person name="Li L.F."/>
            <person name="Wei W."/>
            <person name="Gao Y.C."/>
            <person name="Liu J.Z."/>
            <person name="Shao H.Z."/>
            <person name="Wang X."/>
            <person name="Wang C.C."/>
            <person name="Yang T.C."/>
            <person name="Huo Q.B."/>
            <person name="Li W."/>
            <person name="Chen H.Y."/>
            <person name="Chen S.E."/>
            <person name="Zhou L.G."/>
            <person name="Ni X.B."/>
            <person name="Tian J.H."/>
            <person name="Sheng Y."/>
            <person name="Liu T."/>
            <person name="Pan Y.S."/>
            <person name="Xia L.Y."/>
            <person name="Li J."/>
            <person name="Zhao F."/>
            <person name="Cao W.C."/>
        </authorList>
    </citation>
    <scope>NUCLEOTIDE SEQUENCE</scope>
    <source>
        <strain evidence="1">Rsan-2018</strain>
    </source>
</reference>